<evidence type="ECO:0000313" key="2">
    <source>
        <dbReference type="EMBL" id="KAK7235138.1"/>
    </source>
</evidence>
<proteinExistence type="predicted"/>
<dbReference type="EMBL" id="JBBJCI010000297">
    <property type="protein sequence ID" value="KAK7235138.1"/>
    <property type="molecule type" value="Genomic_DNA"/>
</dbReference>
<evidence type="ECO:0008006" key="4">
    <source>
        <dbReference type="Google" id="ProtNLM"/>
    </source>
</evidence>
<accession>A0ABR1FPI8</accession>
<dbReference type="PANTHER" id="PTHR36220:SF1">
    <property type="entry name" value="GAMMA TUBULIN COMPLEX COMPONENT C-TERMINAL DOMAIN-CONTAINING PROTEIN"/>
    <property type="match status" value="1"/>
</dbReference>
<organism evidence="2 3">
    <name type="scientific">Aureococcus anophagefferens</name>
    <name type="common">Harmful bloom alga</name>
    <dbReference type="NCBI Taxonomy" id="44056"/>
    <lineage>
        <taxon>Eukaryota</taxon>
        <taxon>Sar</taxon>
        <taxon>Stramenopiles</taxon>
        <taxon>Ochrophyta</taxon>
        <taxon>Pelagophyceae</taxon>
        <taxon>Pelagomonadales</taxon>
        <taxon>Pelagomonadaceae</taxon>
        <taxon>Aureococcus</taxon>
    </lineage>
</organism>
<feature type="compositionally biased region" description="Pro residues" evidence="1">
    <location>
        <begin position="216"/>
        <end position="228"/>
    </location>
</feature>
<dbReference type="PANTHER" id="PTHR36220">
    <property type="entry name" value="UNNAMED PRODUCT"/>
    <property type="match status" value="1"/>
</dbReference>
<dbReference type="SUPFAM" id="SSF50965">
    <property type="entry name" value="Galactose oxidase, central domain"/>
    <property type="match status" value="1"/>
</dbReference>
<reference evidence="2 3" key="1">
    <citation type="submission" date="2024-03" db="EMBL/GenBank/DDBJ databases">
        <title>Aureococcus anophagefferens CCMP1851 and Kratosvirus quantuckense: Draft genome of a second virus-susceptible host strain in the model system.</title>
        <authorList>
            <person name="Chase E."/>
            <person name="Truchon A.R."/>
            <person name="Schepens W."/>
            <person name="Wilhelm S.W."/>
        </authorList>
    </citation>
    <scope>NUCLEOTIDE SEQUENCE [LARGE SCALE GENOMIC DNA]</scope>
    <source>
        <strain evidence="2 3">CCMP1851</strain>
    </source>
</reference>
<comment type="caution">
    <text evidence="2">The sequence shown here is derived from an EMBL/GenBank/DDBJ whole genome shotgun (WGS) entry which is preliminary data.</text>
</comment>
<dbReference type="Proteomes" id="UP001363151">
    <property type="component" value="Unassembled WGS sequence"/>
</dbReference>
<evidence type="ECO:0000256" key="1">
    <source>
        <dbReference type="SAM" id="MobiDB-lite"/>
    </source>
</evidence>
<name>A0ABR1FPI8_AURAN</name>
<feature type="compositionally biased region" description="Basic and acidic residues" evidence="1">
    <location>
        <begin position="155"/>
        <end position="197"/>
    </location>
</feature>
<gene>
    <name evidence="2" type="ORF">SO694_00143019</name>
</gene>
<feature type="region of interest" description="Disordered" evidence="1">
    <location>
        <begin position="121"/>
        <end position="242"/>
    </location>
</feature>
<keyword evidence="3" id="KW-1185">Reference proteome</keyword>
<feature type="compositionally biased region" description="Low complexity" evidence="1">
    <location>
        <begin position="200"/>
        <end position="215"/>
    </location>
</feature>
<dbReference type="InterPro" id="IPR011043">
    <property type="entry name" value="Gal_Oxase/kelch_b-propeller"/>
</dbReference>
<protein>
    <recommendedName>
        <fullName evidence="4">Anaphase-promoting complex subunit 4 WD40 domain-containing protein</fullName>
    </recommendedName>
</protein>
<evidence type="ECO:0000313" key="3">
    <source>
        <dbReference type="Proteomes" id="UP001363151"/>
    </source>
</evidence>
<sequence>MHVIIRATLDGIVAGEHSKRDGIVAGEHSKLGRKSSKYHRNLAARKFCAAIKKRKECKNAANKDTCSWIHHKKKCKGKRKACASLASKKKCHKSKYHNFCKWSYKKTKCRKVKCKEIDAKRDCKPSRRTSKKGCEWKNKQCRKKRSVADAGAPDGRPHDQPDGRPHGRADLGSHDQPDGRPHGRADLGSHDQPDGRPHGAPTSAPTTSPTAAPTTSPTPAPSVSPTPAPWIQRGDDIDGEAADDWSGYSVSLSADGTTLAVGAVYNDGGGGDAGHARVFAWDPSTRLFAWDPSADETWKQRGDDIDGEAASDWSGASVSLSADGTALAVGAHYNDGASSYAATRVCGDPRETWKQRGDDIDGEAAYDYRATRCR</sequence>